<accession>Q74NB1</accession>
<dbReference type="Proteomes" id="UP000000578">
    <property type="component" value="Chromosome"/>
</dbReference>
<protein>
    <submittedName>
        <fullName evidence="2">NEQ147</fullName>
    </submittedName>
</protein>
<dbReference type="InterPro" id="IPR035917">
    <property type="entry name" value="YjbQ-like_sf"/>
</dbReference>
<dbReference type="HOGENOM" id="CLU_096980_1_1_2"/>
<sequence length="133" mass="15844">MMNKQIKMIIKIKTHKRREIIDITDLVRENIKIRDGILFLFIPHTTTAITINEYEPNLIEDFYNLFERIMPTDYPYKHNLIDNNADAHLLASLFGHSIFIPVENNDLQLGTWQRVLFLEFDGPRERKIIIKHL</sequence>
<dbReference type="NCBIfam" id="TIGR00149">
    <property type="entry name" value="TIGR00149_YjbQ"/>
    <property type="match status" value="1"/>
</dbReference>
<reference evidence="2 3" key="1">
    <citation type="journal article" date="2003" name="Proc. Natl. Acad. Sci. U.S.A.">
        <title>The genome of Nanoarchaeum equitans: insights into early archaeal evolution and derived parasitism.</title>
        <authorList>
            <person name="Waters E."/>
            <person name="Hohn M.J."/>
            <person name="Ahel I."/>
            <person name="Graham D.E."/>
            <person name="Adams M.D."/>
            <person name="Barnstead M."/>
            <person name="Beeson K.Y."/>
            <person name="Bibbs L."/>
            <person name="Bolanos R."/>
            <person name="Keller M."/>
            <person name="Kretz K."/>
            <person name="Lin X."/>
            <person name="Mathur E."/>
            <person name="Ni J."/>
            <person name="Podar M."/>
            <person name="Richardson T."/>
            <person name="Sutton G.G."/>
            <person name="Simon M."/>
            <person name="Soll D."/>
            <person name="Stetter K.O."/>
            <person name="Short J.M."/>
            <person name="Noordewier M."/>
        </authorList>
    </citation>
    <scope>NUCLEOTIDE SEQUENCE [LARGE SCALE GENOMIC DNA]</scope>
    <source>
        <strain evidence="2 3">Kin4-M</strain>
    </source>
</reference>
<dbReference type="EnsemblBacteria" id="AAR39002">
    <property type="protein sequence ID" value="AAR39002"/>
    <property type="gene ID" value="NEQ147"/>
</dbReference>
<evidence type="ECO:0000313" key="2">
    <source>
        <dbReference type="EMBL" id="AAR39002.1"/>
    </source>
</evidence>
<organism evidence="2 3">
    <name type="scientific">Nanoarchaeum equitans (strain Kin4-M)</name>
    <dbReference type="NCBI Taxonomy" id="228908"/>
    <lineage>
        <taxon>Archaea</taxon>
        <taxon>Nanobdellota</taxon>
        <taxon>Candidatus Nanoarchaeia</taxon>
        <taxon>Nanoarchaeales</taxon>
        <taxon>Nanoarchaeaceae</taxon>
        <taxon>Nanoarchaeum</taxon>
    </lineage>
</organism>
<dbReference type="KEGG" id="neq:NEQ147"/>
<name>Q74NB1_NANEQ</name>
<evidence type="ECO:0000313" key="3">
    <source>
        <dbReference type="Proteomes" id="UP000000578"/>
    </source>
</evidence>
<dbReference type="STRING" id="228908.NEQ147"/>
<dbReference type="EMBL" id="AE017199">
    <property type="protein sequence ID" value="AAR39002.1"/>
    <property type="molecule type" value="Genomic_DNA"/>
</dbReference>
<dbReference type="BioCyc" id="NEQU228908:GJB6-158-MONOMER"/>
<dbReference type="PIRSF" id="PIRSF004681">
    <property type="entry name" value="UCP004681"/>
    <property type="match status" value="1"/>
</dbReference>
<gene>
    <name evidence="2" type="ordered locus">NEQ147</name>
</gene>
<proteinExistence type="inferred from homology"/>
<dbReference type="Pfam" id="PF01894">
    <property type="entry name" value="YjbQ"/>
    <property type="match status" value="1"/>
</dbReference>
<comment type="similarity">
    <text evidence="1">Belongs to the UPF0047 family.</text>
</comment>
<dbReference type="PANTHER" id="PTHR30615">
    <property type="entry name" value="UNCHARACTERIZED PROTEIN YJBQ-RELATED"/>
    <property type="match status" value="1"/>
</dbReference>
<evidence type="ECO:0000256" key="1">
    <source>
        <dbReference type="ARBA" id="ARBA00005534"/>
    </source>
</evidence>
<dbReference type="InterPro" id="IPR001602">
    <property type="entry name" value="UPF0047_YjbQ-like"/>
</dbReference>
<keyword evidence="3" id="KW-1185">Reference proteome</keyword>
<dbReference type="AlphaFoldDB" id="Q74NB1"/>
<dbReference type="SUPFAM" id="SSF111038">
    <property type="entry name" value="YjbQ-like"/>
    <property type="match status" value="1"/>
</dbReference>
<dbReference type="PANTHER" id="PTHR30615:SF8">
    <property type="entry name" value="UPF0047 PROTEIN C4A8.02C"/>
    <property type="match status" value="1"/>
</dbReference>
<dbReference type="Gene3D" id="2.60.120.460">
    <property type="entry name" value="YjbQ-like"/>
    <property type="match status" value="1"/>
</dbReference>